<sequence>MSPKIAATVVPGGGGPLDGATQDEADAPDTRQTQRPSPIRSSADVPNASSSRRRRPQETGRDRLRLRYPKLCIPFPSEPSLTGDDLGAFLPLETSHNKAILSPSPSGPACGLLRLRSTLSMKEANTLHHAAREIAGVSASDTTHIQFGTGSLEDSSGVAEQPGLLVKVQALVARWAEVMARPYYRSAKWDHQIVPEMRDNSATLYEYMKLDSNRAPRATRDLFNKLFPTALQATLAGLGTVLSVSWGAGSSDWGLEEGHSSRFYTVVTVTGGTAELYVKGINRRVRLNPGAVVFFRPSEYEFKLVWEENENSPPGSRFIFTCYTDKLSPDAVSQRQALRQTRLEMTKALEGVGLGGENGDAEGDGGEAEADVSM</sequence>
<dbReference type="GeneID" id="95984832"/>
<dbReference type="Proteomes" id="UP001565368">
    <property type="component" value="Unassembled WGS sequence"/>
</dbReference>
<organism evidence="2 3">
    <name type="scientific">Vanrija albida</name>
    <dbReference type="NCBI Taxonomy" id="181172"/>
    <lineage>
        <taxon>Eukaryota</taxon>
        <taxon>Fungi</taxon>
        <taxon>Dikarya</taxon>
        <taxon>Basidiomycota</taxon>
        <taxon>Agaricomycotina</taxon>
        <taxon>Tremellomycetes</taxon>
        <taxon>Trichosporonales</taxon>
        <taxon>Trichosporonaceae</taxon>
        <taxon>Vanrija</taxon>
    </lineage>
</organism>
<keyword evidence="3" id="KW-1185">Reference proteome</keyword>
<evidence type="ECO:0008006" key="4">
    <source>
        <dbReference type="Google" id="ProtNLM"/>
    </source>
</evidence>
<evidence type="ECO:0000313" key="2">
    <source>
        <dbReference type="EMBL" id="KAL1409792.1"/>
    </source>
</evidence>
<feature type="compositionally biased region" description="Acidic residues" evidence="1">
    <location>
        <begin position="359"/>
        <end position="374"/>
    </location>
</feature>
<proteinExistence type="predicted"/>
<evidence type="ECO:0000256" key="1">
    <source>
        <dbReference type="SAM" id="MobiDB-lite"/>
    </source>
</evidence>
<feature type="region of interest" description="Disordered" evidence="1">
    <location>
        <begin position="1"/>
        <end position="65"/>
    </location>
</feature>
<comment type="caution">
    <text evidence="2">The sequence shown here is derived from an EMBL/GenBank/DDBJ whole genome shotgun (WGS) entry which is preliminary data.</text>
</comment>
<dbReference type="RefSeq" id="XP_069209736.1">
    <property type="nucleotide sequence ID" value="XM_069352318.1"/>
</dbReference>
<dbReference type="EMBL" id="JBBXJM010000003">
    <property type="protein sequence ID" value="KAL1409792.1"/>
    <property type="molecule type" value="Genomic_DNA"/>
</dbReference>
<feature type="region of interest" description="Disordered" evidence="1">
    <location>
        <begin position="349"/>
        <end position="374"/>
    </location>
</feature>
<feature type="compositionally biased region" description="Polar residues" evidence="1">
    <location>
        <begin position="30"/>
        <end position="40"/>
    </location>
</feature>
<gene>
    <name evidence="2" type="ORF">Q8F55_003789</name>
</gene>
<reference evidence="2 3" key="1">
    <citation type="submission" date="2023-08" db="EMBL/GenBank/DDBJ databases">
        <title>Annotated Genome Sequence of Vanrija albida AlHP1.</title>
        <authorList>
            <person name="Herzog R."/>
        </authorList>
    </citation>
    <scope>NUCLEOTIDE SEQUENCE [LARGE SCALE GENOMIC DNA]</scope>
    <source>
        <strain evidence="2 3">AlHP1</strain>
    </source>
</reference>
<evidence type="ECO:0000313" key="3">
    <source>
        <dbReference type="Proteomes" id="UP001565368"/>
    </source>
</evidence>
<accession>A0ABR3Q5Q1</accession>
<name>A0ABR3Q5Q1_9TREE</name>
<feature type="compositionally biased region" description="Basic and acidic residues" evidence="1">
    <location>
        <begin position="56"/>
        <end position="65"/>
    </location>
</feature>
<protein>
    <recommendedName>
        <fullName evidence="4">Mif2/CENP-C cupin domain-containing protein</fullName>
    </recommendedName>
</protein>